<keyword evidence="2" id="KW-1185">Reference proteome</keyword>
<gene>
    <name evidence="1" type="ORF">AMATHDRAFT_66192</name>
</gene>
<sequence length="76" mass="8306">MRQGLPTQADEYMMVRGETDQCSLEPGGSHACAKKWQRQGLGLGREICAIIRSLTWSDGHDHVMGPHGIIDSSQGI</sequence>
<accession>A0A2A9NKB8</accession>
<proteinExistence type="predicted"/>
<protein>
    <submittedName>
        <fullName evidence="1">Uncharacterized protein</fullName>
    </submittedName>
</protein>
<dbReference type="AlphaFoldDB" id="A0A2A9NKB8"/>
<organism evidence="1 2">
    <name type="scientific">Amanita thiersii Skay4041</name>
    <dbReference type="NCBI Taxonomy" id="703135"/>
    <lineage>
        <taxon>Eukaryota</taxon>
        <taxon>Fungi</taxon>
        <taxon>Dikarya</taxon>
        <taxon>Basidiomycota</taxon>
        <taxon>Agaricomycotina</taxon>
        <taxon>Agaricomycetes</taxon>
        <taxon>Agaricomycetidae</taxon>
        <taxon>Agaricales</taxon>
        <taxon>Pluteineae</taxon>
        <taxon>Amanitaceae</taxon>
        <taxon>Amanita</taxon>
    </lineage>
</organism>
<evidence type="ECO:0000313" key="1">
    <source>
        <dbReference type="EMBL" id="PFH48152.1"/>
    </source>
</evidence>
<evidence type="ECO:0000313" key="2">
    <source>
        <dbReference type="Proteomes" id="UP000242287"/>
    </source>
</evidence>
<name>A0A2A9NKB8_9AGAR</name>
<dbReference type="EMBL" id="KZ302075">
    <property type="protein sequence ID" value="PFH48152.1"/>
    <property type="molecule type" value="Genomic_DNA"/>
</dbReference>
<reference evidence="1 2" key="1">
    <citation type="submission" date="2014-02" db="EMBL/GenBank/DDBJ databases">
        <title>Transposable element dynamics among asymbiotic and ectomycorrhizal Amanita fungi.</title>
        <authorList>
            <consortium name="DOE Joint Genome Institute"/>
            <person name="Hess J."/>
            <person name="Skrede I."/>
            <person name="Wolfe B."/>
            <person name="LaButti K."/>
            <person name="Ohm R.A."/>
            <person name="Grigoriev I.V."/>
            <person name="Pringle A."/>
        </authorList>
    </citation>
    <scope>NUCLEOTIDE SEQUENCE [LARGE SCALE GENOMIC DNA]</scope>
    <source>
        <strain evidence="1 2">SKay4041</strain>
    </source>
</reference>
<dbReference type="Proteomes" id="UP000242287">
    <property type="component" value="Unassembled WGS sequence"/>
</dbReference>